<dbReference type="SUPFAM" id="SSF56672">
    <property type="entry name" value="DNA/RNA polymerases"/>
    <property type="match status" value="1"/>
</dbReference>
<dbReference type="CDD" id="cd01651">
    <property type="entry name" value="RT_G2_intron"/>
    <property type="match status" value="1"/>
</dbReference>
<evidence type="ECO:0000313" key="2">
    <source>
        <dbReference type="EMBL" id="UXD06293.1"/>
    </source>
</evidence>
<protein>
    <submittedName>
        <fullName evidence="2">Group II intron reverse transcriptase/maturase mat4c</fullName>
    </submittedName>
</protein>
<reference evidence="2" key="2">
    <citation type="journal article" date="2022" name="Mol. Phylogenet. Evol.">
        <title>Maturyoshka: A maturase inside a maturase, and other peculiarities of the novel chloroplast genomes of marine euglenophytes.</title>
        <authorList>
            <person name="Maciszewski K."/>
            <person name="Dabbagh N."/>
            <person name="Preisfeld A."/>
            <person name="Karnkowska A."/>
        </authorList>
    </citation>
    <scope>NUCLEOTIDE SEQUENCE</scope>
    <source>
        <strain evidence="2">K-0027</strain>
    </source>
</reference>
<dbReference type="PROSITE" id="PS50878">
    <property type="entry name" value="RT_POL"/>
    <property type="match status" value="1"/>
</dbReference>
<dbReference type="GeneID" id="75518337"/>
<reference evidence="2" key="1">
    <citation type="submission" date="2021-09" db="EMBL/GenBank/DDBJ databases">
        <authorList>
            <person name="Maciszewski K."/>
            <person name="Dabbagh N."/>
            <person name="Preisfeld A."/>
            <person name="Karnkowska A."/>
        </authorList>
    </citation>
    <scope>NUCLEOTIDE SEQUENCE</scope>
    <source>
        <strain evidence="2">K-0027</strain>
    </source>
</reference>
<dbReference type="Pfam" id="PF13655">
    <property type="entry name" value="RVT_N"/>
    <property type="match status" value="1"/>
</dbReference>
<dbReference type="InterPro" id="IPR043502">
    <property type="entry name" value="DNA/RNA_pol_sf"/>
</dbReference>
<dbReference type="RefSeq" id="YP_010502697.1">
    <property type="nucleotide sequence ID" value="NC_066976.1"/>
</dbReference>
<dbReference type="GO" id="GO:0003676">
    <property type="term" value="F:nucleic acid binding"/>
    <property type="evidence" value="ECO:0007669"/>
    <property type="project" value="InterPro"/>
</dbReference>
<dbReference type="Pfam" id="PF01844">
    <property type="entry name" value="HNH"/>
    <property type="match status" value="1"/>
</dbReference>
<keyword evidence="2" id="KW-0548">Nucleotidyltransferase</keyword>
<dbReference type="GO" id="GO:0003964">
    <property type="term" value="F:RNA-directed DNA polymerase activity"/>
    <property type="evidence" value="ECO:0007669"/>
    <property type="project" value="UniProtKB-KW"/>
</dbReference>
<dbReference type="InterPro" id="IPR003615">
    <property type="entry name" value="HNH_nuc"/>
</dbReference>
<dbReference type="InterPro" id="IPR002711">
    <property type="entry name" value="HNH"/>
</dbReference>
<dbReference type="CDD" id="cd00085">
    <property type="entry name" value="HNHc"/>
    <property type="match status" value="1"/>
</dbReference>
<keyword evidence="2" id="KW-0695">RNA-directed DNA polymerase</keyword>
<name>A0A977K805_9EUGL</name>
<dbReference type="PANTHER" id="PTHR34047:SF10">
    <property type="entry name" value="GROUP II INTRON-ASSOCIATED OPEN READING FRAME"/>
    <property type="match status" value="1"/>
</dbReference>
<keyword evidence="2" id="KW-0808">Transferase</keyword>
<feature type="domain" description="Reverse transcriptase" evidence="1">
    <location>
        <begin position="71"/>
        <end position="333"/>
    </location>
</feature>
<dbReference type="InterPro" id="IPR025960">
    <property type="entry name" value="RVT_N"/>
</dbReference>
<dbReference type="InterPro" id="IPR051083">
    <property type="entry name" value="GrpII_Intron_Splice-Mob/Def"/>
</dbReference>
<keyword evidence="2" id="KW-0150">Chloroplast</keyword>
<geneLocation type="chloroplast" evidence="2"/>
<sequence length="580" mass="66751">MSIQAWSDVDWILCEKRVYRLQKRIFSASRDGDKGKVHFLQRKLICSLDAKLISVRRVTQINKGRKTPGIDKRIISNNEEKFLLASNLKVEGKASTIRRVWINKAGKDEKRPLGIPTIKDRALQMLVKLALEPEWEAKFEPNSYGFRPGRSCHDAIQAIFIQSRQKSLFVLDADIRKCFETISHQKLLNKLGTFSLIENQINSWLIAGIMEEHSNVSTDKVMPNTQGTPQGSVISPLLANIALHGMEDLVKEYYCSTLYRGPSKVAIRDRKAQIALVRYADAFVVLHKDDQIVYATKAILSKWLKQHMDLEFSNAKTNIKSTDNGYEFLGFHIMSIYAAESNKPKCQISVSKTSKKNFLRKTREIIQNNRAASAAQLIYLLSPIVVGWCNYFRYAECSKSFKQVEYGLFSQIRAWVFRRKSKGLNTKAKLKEKYFPEKTTVTFNGKVHTGNWILKALVRGRRNELKEVFLPYPSWVASERWVKIKQNSSPFDGQDLYWSQRNAKYCNWNKQKVILVKFQNYACPICQRKFLENDILEIDHIKPVGLGGTDKISNLQVVHDFCHVKKSTTDKKLIVENKSP</sequence>
<organism evidence="2">
    <name type="scientific">Eutreptiella eupharyngea</name>
    <dbReference type="NCBI Taxonomy" id="215702"/>
    <lineage>
        <taxon>Eukaryota</taxon>
        <taxon>Discoba</taxon>
        <taxon>Euglenozoa</taxon>
        <taxon>Euglenida</taxon>
        <taxon>Spirocuta</taxon>
        <taxon>Euglenophyceae</taxon>
        <taxon>Eutreptiales</taxon>
        <taxon>Eutreptiaceae</taxon>
        <taxon>Eutreptiella</taxon>
    </lineage>
</organism>
<accession>A0A977K805</accession>
<dbReference type="AlphaFoldDB" id="A0A977K805"/>
<dbReference type="PANTHER" id="PTHR34047">
    <property type="entry name" value="NUCLEAR INTRON MATURASE 1, MITOCHONDRIAL-RELATED"/>
    <property type="match status" value="1"/>
</dbReference>
<dbReference type="InterPro" id="IPR000477">
    <property type="entry name" value="RT_dom"/>
</dbReference>
<dbReference type="Pfam" id="PF08388">
    <property type="entry name" value="GIIM"/>
    <property type="match status" value="1"/>
</dbReference>
<dbReference type="GO" id="GO:0004519">
    <property type="term" value="F:endonuclease activity"/>
    <property type="evidence" value="ECO:0007669"/>
    <property type="project" value="InterPro"/>
</dbReference>
<dbReference type="GO" id="GO:0008270">
    <property type="term" value="F:zinc ion binding"/>
    <property type="evidence" value="ECO:0007669"/>
    <property type="project" value="InterPro"/>
</dbReference>
<dbReference type="Pfam" id="PF00078">
    <property type="entry name" value="RVT_1"/>
    <property type="match status" value="1"/>
</dbReference>
<dbReference type="InterPro" id="IPR013597">
    <property type="entry name" value="Mat_intron_G2"/>
</dbReference>
<dbReference type="EMBL" id="OK136184">
    <property type="protein sequence ID" value="UXD06293.1"/>
    <property type="molecule type" value="Genomic_DNA"/>
</dbReference>
<keyword evidence="2" id="KW-0934">Plastid</keyword>
<proteinExistence type="predicted"/>
<dbReference type="SMART" id="SM00507">
    <property type="entry name" value="HNHc"/>
    <property type="match status" value="1"/>
</dbReference>
<dbReference type="Gene3D" id="1.10.30.50">
    <property type="match status" value="1"/>
</dbReference>
<evidence type="ECO:0000259" key="1">
    <source>
        <dbReference type="PROSITE" id="PS50878"/>
    </source>
</evidence>